<dbReference type="Gene3D" id="2.60.40.640">
    <property type="match status" value="1"/>
</dbReference>
<gene>
    <name evidence="1" type="ORF">VFPPC_06347</name>
</gene>
<comment type="caution">
    <text evidence="1">The sequence shown here is derived from an EMBL/GenBank/DDBJ whole genome shotgun (WGS) entry which is preliminary data.</text>
</comment>
<evidence type="ECO:0008006" key="3">
    <source>
        <dbReference type="Google" id="ProtNLM"/>
    </source>
</evidence>
<dbReference type="InterPro" id="IPR014752">
    <property type="entry name" value="Arrestin-like_C"/>
</dbReference>
<accession>A0A179FIX2</accession>
<dbReference type="AlphaFoldDB" id="A0A179FIX2"/>
<keyword evidence="2" id="KW-1185">Reference proteome</keyword>
<dbReference type="OrthoDB" id="2333384at2759"/>
<protein>
    <recommendedName>
        <fullName evidence="3">Arrestin-like N-terminal domain-containing protein</fullName>
    </recommendedName>
</protein>
<dbReference type="GeneID" id="28849388"/>
<name>A0A179FIX2_METCM</name>
<sequence>MERATKGLAIYIPSKTYRPGDTITGHAYRQVPVLVGENNVTVTISLIGCSHTTVTEWSDHTGESQWTFSSITRFLDPKDTSLTLHTGPLHVPRKVAGLAPDPVQSQDPMTIDGISWPFEITVPLRTASKQVHMSECRGGDVLDEVPRKVKECVSRGEVGEVKAGSELPGSYFGGKNEFSPFSFVEGSVHYFLEARLVSEGANNRPLASAPITIVNGEAAR</sequence>
<evidence type="ECO:0000313" key="1">
    <source>
        <dbReference type="EMBL" id="OAQ65200.1"/>
    </source>
</evidence>
<evidence type="ECO:0000313" key="2">
    <source>
        <dbReference type="Proteomes" id="UP000078397"/>
    </source>
</evidence>
<organism evidence="1 2">
    <name type="scientific">Pochonia chlamydosporia 170</name>
    <dbReference type="NCBI Taxonomy" id="1380566"/>
    <lineage>
        <taxon>Eukaryota</taxon>
        <taxon>Fungi</taxon>
        <taxon>Dikarya</taxon>
        <taxon>Ascomycota</taxon>
        <taxon>Pezizomycotina</taxon>
        <taxon>Sordariomycetes</taxon>
        <taxon>Hypocreomycetidae</taxon>
        <taxon>Hypocreales</taxon>
        <taxon>Clavicipitaceae</taxon>
        <taxon>Pochonia</taxon>
    </lineage>
</organism>
<dbReference type="KEGG" id="pchm:VFPPC_06347"/>
<dbReference type="RefSeq" id="XP_018142514.1">
    <property type="nucleotide sequence ID" value="XM_018285394.1"/>
</dbReference>
<proteinExistence type="predicted"/>
<dbReference type="Proteomes" id="UP000078397">
    <property type="component" value="Unassembled WGS sequence"/>
</dbReference>
<dbReference type="EMBL" id="LSBJ02000005">
    <property type="protein sequence ID" value="OAQ65200.1"/>
    <property type="molecule type" value="Genomic_DNA"/>
</dbReference>
<reference evidence="1 2" key="1">
    <citation type="journal article" date="2016" name="PLoS Pathog.">
        <title>Biosynthesis of antibiotic leucinostatins in bio-control fungus Purpureocillium lilacinum and their inhibition on phytophthora revealed by genome mining.</title>
        <authorList>
            <person name="Wang G."/>
            <person name="Liu Z."/>
            <person name="Lin R."/>
            <person name="Li E."/>
            <person name="Mao Z."/>
            <person name="Ling J."/>
            <person name="Yang Y."/>
            <person name="Yin W.B."/>
            <person name="Xie B."/>
        </authorList>
    </citation>
    <scope>NUCLEOTIDE SEQUENCE [LARGE SCALE GENOMIC DNA]</scope>
    <source>
        <strain evidence="1">170</strain>
    </source>
</reference>